<dbReference type="Pfam" id="PF00015">
    <property type="entry name" value="MCPsignal"/>
    <property type="match status" value="1"/>
</dbReference>
<dbReference type="SMART" id="SM00304">
    <property type="entry name" value="HAMP"/>
    <property type="match status" value="1"/>
</dbReference>
<dbReference type="GO" id="GO:0007165">
    <property type="term" value="P:signal transduction"/>
    <property type="evidence" value="ECO:0007669"/>
    <property type="project" value="UniProtKB-KW"/>
</dbReference>
<evidence type="ECO:0000256" key="4">
    <source>
        <dbReference type="PROSITE-ProRule" id="PRU00284"/>
    </source>
</evidence>
<dbReference type="SUPFAM" id="SSF58104">
    <property type="entry name" value="Methyl-accepting chemotaxis protein (MCP) signaling domain"/>
    <property type="match status" value="1"/>
</dbReference>
<gene>
    <name evidence="7" type="ORF">HNP55_004216</name>
</gene>
<dbReference type="GO" id="GO:0005886">
    <property type="term" value="C:plasma membrane"/>
    <property type="evidence" value="ECO:0007669"/>
    <property type="project" value="TreeGrafter"/>
</dbReference>
<dbReference type="InterPro" id="IPR003660">
    <property type="entry name" value="HAMP_dom"/>
</dbReference>
<dbReference type="GO" id="GO:0004888">
    <property type="term" value="F:transmembrane signaling receptor activity"/>
    <property type="evidence" value="ECO:0007669"/>
    <property type="project" value="InterPro"/>
</dbReference>
<dbReference type="PRINTS" id="PR00260">
    <property type="entry name" value="CHEMTRNSDUCR"/>
</dbReference>
<comment type="subcellular location">
    <subcellularLocation>
        <location evidence="1">Membrane</location>
    </subcellularLocation>
</comment>
<evidence type="ECO:0000313" key="8">
    <source>
        <dbReference type="Proteomes" id="UP000562027"/>
    </source>
</evidence>
<proteinExistence type="inferred from homology"/>
<keyword evidence="2" id="KW-0488">Methylation</keyword>
<dbReference type="InterPro" id="IPR004089">
    <property type="entry name" value="MCPsignal_dom"/>
</dbReference>
<dbReference type="EMBL" id="JACHLP010000010">
    <property type="protein sequence ID" value="MBB4845664.1"/>
    <property type="molecule type" value="Genomic_DNA"/>
</dbReference>
<dbReference type="Pfam" id="PF00672">
    <property type="entry name" value="HAMP"/>
    <property type="match status" value="1"/>
</dbReference>
<sequence length="619" mass="65700">MILLVPTLSLINGKLDQVQVARLEFEGVEPARQAVQLIKLLQVHRGMTAVWLGGNKAVESKRQEQQAAVEAQFARLKAALAQTPEAKLNSRLQALDEGWRALAGKLTGAGLKPSESFALHSDLIAEQIDLLDDVAIAYGIVLDPEATTYYLQAAAFAKLPLLTETLGQMRARGAVLLAQGAPNAQEKALILSLLSQARQQSRDTFKLLDLAGNASPPLAQALSSEVKKTQAGFDEAQELIRQQILGPETPTGNATAFFSTLTRVIDQHYALEAPAIMQFSDALENRVQNSQRELMWVLAISCLMLAVSAWMMWTVARQIRSAVAVALETARAVARGELNYQAKLEGRDEITALLEALGEMSAGLSTLVASVRGRAENVSTACSEIAQGNLDLSGRTEQQASALQQTAATMEELGGTVKHNAENARMADQLAQSASQVAARGGEVMGEVVSTMGEINSSSKRIADIIGVIDGIAFQTNILALNAAVEAARAGEQGRGFAVVATEVRTLAGRSAGAAREIKGLIAASVERVERGTVLVAQAGSTMDELVASIRKVTDIVGEISSSSRDQSLGLEQVGTTVRSMDQATQQNAALVEETASAAESLKNQAEQLVGSVAAFKLR</sequence>
<evidence type="ECO:0000259" key="6">
    <source>
        <dbReference type="PROSITE" id="PS50885"/>
    </source>
</evidence>
<comment type="caution">
    <text evidence="7">The sequence shown here is derived from an EMBL/GenBank/DDBJ whole genome shotgun (WGS) entry which is preliminary data.</text>
</comment>
<dbReference type="CDD" id="cd06225">
    <property type="entry name" value="HAMP"/>
    <property type="match status" value="1"/>
</dbReference>
<dbReference type="GO" id="GO:0006935">
    <property type="term" value="P:chemotaxis"/>
    <property type="evidence" value="ECO:0007669"/>
    <property type="project" value="InterPro"/>
</dbReference>
<dbReference type="AlphaFoldDB" id="A0A840LAQ7"/>
<dbReference type="Proteomes" id="UP000562027">
    <property type="component" value="Unassembled WGS sequence"/>
</dbReference>
<dbReference type="PANTHER" id="PTHR43531">
    <property type="entry name" value="PROTEIN ICFG"/>
    <property type="match status" value="1"/>
</dbReference>
<dbReference type="PROSITE" id="PS50111">
    <property type="entry name" value="CHEMOTAXIS_TRANSDUC_2"/>
    <property type="match status" value="1"/>
</dbReference>
<evidence type="ECO:0000256" key="2">
    <source>
        <dbReference type="ARBA" id="ARBA00022481"/>
    </source>
</evidence>
<dbReference type="PROSITE" id="PS50885">
    <property type="entry name" value="HAMP"/>
    <property type="match status" value="1"/>
</dbReference>
<dbReference type="FunFam" id="1.10.287.950:FF:000001">
    <property type="entry name" value="Methyl-accepting chemotaxis sensory transducer"/>
    <property type="match status" value="1"/>
</dbReference>
<reference evidence="7 8" key="1">
    <citation type="submission" date="2020-08" db="EMBL/GenBank/DDBJ databases">
        <title>Functional genomics of gut bacteria from endangered species of beetles.</title>
        <authorList>
            <person name="Carlos-Shanley C."/>
        </authorList>
    </citation>
    <scope>NUCLEOTIDE SEQUENCE [LARGE SCALE GENOMIC DNA]</scope>
    <source>
        <strain evidence="7 8">S00239</strain>
    </source>
</reference>
<comment type="similarity">
    <text evidence="3">Belongs to the methyl-accepting chemotaxis (MCP) protein family.</text>
</comment>
<evidence type="ECO:0000256" key="3">
    <source>
        <dbReference type="ARBA" id="ARBA00029447"/>
    </source>
</evidence>
<dbReference type="SMART" id="SM00283">
    <property type="entry name" value="MA"/>
    <property type="match status" value="1"/>
</dbReference>
<evidence type="ECO:0000256" key="1">
    <source>
        <dbReference type="ARBA" id="ARBA00004370"/>
    </source>
</evidence>
<organism evidence="7 8">
    <name type="scientific">Roseateles oligotrophus</name>
    <dbReference type="NCBI Taxonomy" id="1769250"/>
    <lineage>
        <taxon>Bacteria</taxon>
        <taxon>Pseudomonadati</taxon>
        <taxon>Pseudomonadota</taxon>
        <taxon>Betaproteobacteria</taxon>
        <taxon>Burkholderiales</taxon>
        <taxon>Sphaerotilaceae</taxon>
        <taxon>Roseateles</taxon>
    </lineage>
</organism>
<feature type="domain" description="HAMP" evidence="6">
    <location>
        <begin position="317"/>
        <end position="369"/>
    </location>
</feature>
<evidence type="ECO:0000259" key="5">
    <source>
        <dbReference type="PROSITE" id="PS50111"/>
    </source>
</evidence>
<protein>
    <submittedName>
        <fullName evidence="7">Methyl-accepting chemotaxis protein</fullName>
    </submittedName>
</protein>
<dbReference type="InterPro" id="IPR051310">
    <property type="entry name" value="MCP_chemotaxis"/>
</dbReference>
<keyword evidence="4" id="KW-0807">Transducer</keyword>
<dbReference type="Gene3D" id="1.10.287.950">
    <property type="entry name" value="Methyl-accepting chemotaxis protein"/>
    <property type="match status" value="1"/>
</dbReference>
<dbReference type="PANTHER" id="PTHR43531:SF14">
    <property type="entry name" value="METHYL-ACCEPTING CHEMOTAXIS PROTEIN I-RELATED"/>
    <property type="match status" value="1"/>
</dbReference>
<dbReference type="RefSeq" id="WP_184303844.1">
    <property type="nucleotide sequence ID" value="NZ_JACHLP010000010.1"/>
</dbReference>
<dbReference type="InterPro" id="IPR004090">
    <property type="entry name" value="Chemotax_Me-accpt_rcpt"/>
</dbReference>
<keyword evidence="8" id="KW-1185">Reference proteome</keyword>
<evidence type="ECO:0000313" key="7">
    <source>
        <dbReference type="EMBL" id="MBB4845664.1"/>
    </source>
</evidence>
<name>A0A840LAQ7_9BURK</name>
<accession>A0A840LAQ7</accession>
<dbReference type="CDD" id="cd11386">
    <property type="entry name" value="MCP_signal"/>
    <property type="match status" value="1"/>
</dbReference>
<feature type="domain" description="Methyl-accepting transducer" evidence="5">
    <location>
        <begin position="374"/>
        <end position="603"/>
    </location>
</feature>